<dbReference type="RefSeq" id="WP_120713710.1">
    <property type="nucleotide sequence ID" value="NZ_RBCJ01000005.1"/>
</dbReference>
<dbReference type="Pfam" id="PF18911">
    <property type="entry name" value="PKD_4"/>
    <property type="match status" value="1"/>
</dbReference>
<dbReference type="InterPro" id="IPR013783">
    <property type="entry name" value="Ig-like_fold"/>
</dbReference>
<accession>A0A3B0BXW2</accession>
<keyword evidence="4" id="KW-1185">Reference proteome</keyword>
<proteinExistence type="predicted"/>
<dbReference type="InterPro" id="IPR000601">
    <property type="entry name" value="PKD_dom"/>
</dbReference>
<dbReference type="OrthoDB" id="9765926at2"/>
<evidence type="ECO:0000313" key="4">
    <source>
        <dbReference type="Proteomes" id="UP000276603"/>
    </source>
</evidence>
<dbReference type="InterPro" id="IPR022409">
    <property type="entry name" value="PKD/Chitinase_dom"/>
</dbReference>
<evidence type="ECO:0000313" key="3">
    <source>
        <dbReference type="EMBL" id="RKN77812.1"/>
    </source>
</evidence>
<feature type="non-terminal residue" evidence="3">
    <location>
        <position position="590"/>
    </location>
</feature>
<dbReference type="EMBL" id="RBCJ01000005">
    <property type="protein sequence ID" value="RKN77812.1"/>
    <property type="molecule type" value="Genomic_DNA"/>
</dbReference>
<organism evidence="3 4">
    <name type="scientific">Ulvibacterium marinum</name>
    <dbReference type="NCBI Taxonomy" id="2419782"/>
    <lineage>
        <taxon>Bacteria</taxon>
        <taxon>Pseudomonadati</taxon>
        <taxon>Bacteroidota</taxon>
        <taxon>Flavobacteriia</taxon>
        <taxon>Flavobacteriales</taxon>
        <taxon>Flavobacteriaceae</taxon>
        <taxon>Ulvibacterium</taxon>
    </lineage>
</organism>
<dbReference type="Gene3D" id="2.60.40.10">
    <property type="entry name" value="Immunoglobulins"/>
    <property type="match status" value="1"/>
</dbReference>
<feature type="domain" description="PKD" evidence="2">
    <location>
        <begin position="388"/>
        <end position="439"/>
    </location>
</feature>
<evidence type="ECO:0000259" key="2">
    <source>
        <dbReference type="PROSITE" id="PS50093"/>
    </source>
</evidence>
<sequence length="590" mass="63598">MKNVFPLVFSLFISFVASAQQEAAIWYFGQNAGLDFRSGAPVPLTDGALNTEEGCASISDPNGNLLFYTDGVRVWNRNHQVMPNGTNLGGHRSSTQSAIIVPSPGSISIYYIFTVDEQGRSNGLMFSEVDMTLDGGLGDITGTKNVQLAMRVTEKITAVEHANGSDIWVLAHGRWDDTFMAYLVTAAGVTTTSVDTNIGTNLSMSYIPDQALGYLKASPDGSKIGAAFYLNAIEVYDFNSATGVLSNLRVATNDDTKTYYGLEFSQNSQMLYVSNYRGEVAQYNTAAADLAASKVLIFQKPGDRFGGLQLALDGKIYMAHRREPYLSVINAPDNPGLACNFAEGSIDLGGRRSDLGLPPFIQSFFLLGFQVEQFCLGLPTTFTLNINEPILSVTWDFGDGNTSTVEDPTHTYAVPGTYTVSVTVTTASETKTESKEVTIYGVPVANAAADFEVCSPDPAYEFDLSTKDAEVLGAQPATDFAVAYYPSLADAQGGTNPLPMMYTNTDPVETVFARISNGNNTTCYDIMSFDLTVKQAPVLHPVTDRTVCDTDTDGLFAFDLSTKDNEVLDGQDPADFSVSYHTTQADADNA</sequence>
<gene>
    <name evidence="3" type="ORF">D7Z94_21465</name>
</gene>
<dbReference type="SUPFAM" id="SSF69322">
    <property type="entry name" value="Tricorn protease domain 2"/>
    <property type="match status" value="1"/>
</dbReference>
<dbReference type="InterPro" id="IPR035986">
    <property type="entry name" value="PKD_dom_sf"/>
</dbReference>
<dbReference type="Gene3D" id="2.130.10.10">
    <property type="entry name" value="YVTN repeat-like/Quinoprotein amine dehydrogenase"/>
    <property type="match status" value="1"/>
</dbReference>
<dbReference type="SUPFAM" id="SSF49299">
    <property type="entry name" value="PKD domain"/>
    <property type="match status" value="1"/>
</dbReference>
<dbReference type="Proteomes" id="UP000276603">
    <property type="component" value="Unassembled WGS sequence"/>
</dbReference>
<keyword evidence="1" id="KW-0732">Signal</keyword>
<protein>
    <submittedName>
        <fullName evidence="3">PKD domain-containing protein</fullName>
    </submittedName>
</protein>
<name>A0A3B0BXW2_9FLAO</name>
<comment type="caution">
    <text evidence="3">The sequence shown here is derived from an EMBL/GenBank/DDBJ whole genome shotgun (WGS) entry which is preliminary data.</text>
</comment>
<dbReference type="SMART" id="SM00089">
    <property type="entry name" value="PKD"/>
    <property type="match status" value="1"/>
</dbReference>
<evidence type="ECO:0000256" key="1">
    <source>
        <dbReference type="SAM" id="SignalP"/>
    </source>
</evidence>
<feature type="signal peptide" evidence="1">
    <location>
        <begin position="1"/>
        <end position="19"/>
    </location>
</feature>
<reference evidence="3 4" key="1">
    <citation type="submission" date="2018-10" db="EMBL/GenBank/DDBJ databases">
        <title>Ulvibacterium marinum gen. nov., sp. nov., a novel marine bacterium of the family Flavobacteriaceae, isolated from a culture of the green alga Ulva prolifera.</title>
        <authorList>
            <person name="Zhang Z."/>
        </authorList>
    </citation>
    <scope>NUCLEOTIDE SEQUENCE [LARGE SCALE GENOMIC DNA]</scope>
    <source>
        <strain evidence="3 4">CCMM003</strain>
    </source>
</reference>
<dbReference type="PROSITE" id="PS50093">
    <property type="entry name" value="PKD"/>
    <property type="match status" value="1"/>
</dbReference>
<dbReference type="InterPro" id="IPR015943">
    <property type="entry name" value="WD40/YVTN_repeat-like_dom_sf"/>
</dbReference>
<dbReference type="AlphaFoldDB" id="A0A3B0BXW2"/>
<feature type="chain" id="PRO_5017223408" evidence="1">
    <location>
        <begin position="20"/>
        <end position="590"/>
    </location>
</feature>